<evidence type="ECO:0000256" key="1">
    <source>
        <dbReference type="ARBA" id="ARBA00022536"/>
    </source>
</evidence>
<dbReference type="Pfam" id="PF07546">
    <property type="entry name" value="EMI"/>
    <property type="match status" value="1"/>
</dbReference>
<keyword evidence="6" id="KW-0175">Coiled coil</keyword>
<sequence>MYNIFVLLFQREPVLSDRRTDRQTDRQTNLHLSFSRAMLSLLGVFLWAPLCVSLGVKGHLPKTGRVCSQKTVRVPLIYNESSVQPVYRPYLTSCPGHRICSSYRTSYRVAFRQVHKEVLQSSAICCPGWRKRSPHSLSCDIGNASLLSPLSDVNECLSPLRSCGQICVNTPGSFVCSCHHGYALRPDGKSCEKVEAADPVSGELREEVKTLRSKIESLERRVERAVSLVSRLVPVSLEELRDDDITAFWERLQELDRIESLSEQILMLEERLPSCSCKEN</sequence>
<feature type="domain" description="EGF-like" evidence="7">
    <location>
        <begin position="152"/>
        <end position="192"/>
    </location>
</feature>
<dbReference type="PROSITE" id="PS50026">
    <property type="entry name" value="EGF_3"/>
    <property type="match status" value="1"/>
</dbReference>
<dbReference type="Pfam" id="PF07645">
    <property type="entry name" value="EGF_CA"/>
    <property type="match status" value="1"/>
</dbReference>
<dbReference type="AlphaFoldDB" id="A0AAD8FSN4"/>
<dbReference type="PROSITE" id="PS00010">
    <property type="entry name" value="ASX_HYDROXYL"/>
    <property type="match status" value="1"/>
</dbReference>
<accession>A0AAD8FSN4</accession>
<dbReference type="EMBL" id="JAGXEW010000050">
    <property type="protein sequence ID" value="KAK1151759.1"/>
    <property type="molecule type" value="Genomic_DNA"/>
</dbReference>
<dbReference type="InterPro" id="IPR000742">
    <property type="entry name" value="EGF"/>
</dbReference>
<protein>
    <submittedName>
        <fullName evidence="9">Epidermal growth factor-like protein 8 isoform X1</fullName>
    </submittedName>
</protein>
<evidence type="ECO:0000259" key="8">
    <source>
        <dbReference type="PROSITE" id="PS51041"/>
    </source>
</evidence>
<evidence type="ECO:0000256" key="6">
    <source>
        <dbReference type="SAM" id="Coils"/>
    </source>
</evidence>
<dbReference type="InterPro" id="IPR050751">
    <property type="entry name" value="ECM_structural_protein"/>
</dbReference>
<organism evidence="9 10">
    <name type="scientific">Acipenser oxyrinchus oxyrinchus</name>
    <dbReference type="NCBI Taxonomy" id="40147"/>
    <lineage>
        <taxon>Eukaryota</taxon>
        <taxon>Metazoa</taxon>
        <taxon>Chordata</taxon>
        <taxon>Craniata</taxon>
        <taxon>Vertebrata</taxon>
        <taxon>Euteleostomi</taxon>
        <taxon>Actinopterygii</taxon>
        <taxon>Chondrostei</taxon>
        <taxon>Acipenseriformes</taxon>
        <taxon>Acipenseridae</taxon>
        <taxon>Acipenser</taxon>
    </lineage>
</organism>
<gene>
    <name evidence="9" type="primary">EGFL8</name>
    <name evidence="9" type="ORF">AOXY_G32074</name>
</gene>
<evidence type="ECO:0000313" key="9">
    <source>
        <dbReference type="EMBL" id="KAK1151759.1"/>
    </source>
</evidence>
<feature type="coiled-coil region" evidence="6">
    <location>
        <begin position="201"/>
        <end position="271"/>
    </location>
</feature>
<proteinExistence type="predicted"/>
<keyword evidence="10" id="KW-1185">Reference proteome</keyword>
<dbReference type="Proteomes" id="UP001230051">
    <property type="component" value="Unassembled WGS sequence"/>
</dbReference>
<dbReference type="PANTHER" id="PTHR24034">
    <property type="entry name" value="EGF-LIKE DOMAIN-CONTAINING PROTEIN"/>
    <property type="match status" value="1"/>
</dbReference>
<dbReference type="Gene3D" id="2.10.25.10">
    <property type="entry name" value="Laminin"/>
    <property type="match status" value="1"/>
</dbReference>
<name>A0AAD8FSN4_ACIOX</name>
<dbReference type="InterPro" id="IPR011489">
    <property type="entry name" value="EMI_domain"/>
</dbReference>
<evidence type="ECO:0000256" key="5">
    <source>
        <dbReference type="PROSITE-ProRule" id="PRU00076"/>
    </source>
</evidence>
<keyword evidence="1 5" id="KW-0245">EGF-like domain</keyword>
<dbReference type="FunFam" id="2.10.25.10:FF:000010">
    <property type="entry name" value="Pro-epidermal growth factor"/>
    <property type="match status" value="1"/>
</dbReference>
<feature type="domain" description="EMI" evidence="8">
    <location>
        <begin position="63"/>
        <end position="141"/>
    </location>
</feature>
<dbReference type="PROSITE" id="PS01187">
    <property type="entry name" value="EGF_CA"/>
    <property type="match status" value="1"/>
</dbReference>
<dbReference type="PROSITE" id="PS51041">
    <property type="entry name" value="EMI"/>
    <property type="match status" value="1"/>
</dbReference>
<keyword evidence="4" id="KW-1015">Disulfide bond</keyword>
<evidence type="ECO:0000256" key="4">
    <source>
        <dbReference type="ARBA" id="ARBA00023157"/>
    </source>
</evidence>
<dbReference type="PANTHER" id="PTHR24034:SF209">
    <property type="entry name" value="EGF-LIKE DOMAIN-CONTAINING PROTEIN"/>
    <property type="match status" value="1"/>
</dbReference>
<dbReference type="InterPro" id="IPR001881">
    <property type="entry name" value="EGF-like_Ca-bd_dom"/>
</dbReference>
<dbReference type="SUPFAM" id="SSF57196">
    <property type="entry name" value="EGF/Laminin"/>
    <property type="match status" value="1"/>
</dbReference>
<dbReference type="CDD" id="cd00054">
    <property type="entry name" value="EGF_CA"/>
    <property type="match status" value="1"/>
</dbReference>
<dbReference type="InterPro" id="IPR000152">
    <property type="entry name" value="EGF-type_Asp/Asn_hydroxyl_site"/>
</dbReference>
<reference evidence="9" key="1">
    <citation type="submission" date="2022-02" db="EMBL/GenBank/DDBJ databases">
        <title>Atlantic sturgeon de novo genome assembly.</title>
        <authorList>
            <person name="Stock M."/>
            <person name="Klopp C."/>
            <person name="Guiguen Y."/>
            <person name="Cabau C."/>
            <person name="Parinello H."/>
            <person name="Santidrian Yebra-Pimentel E."/>
            <person name="Kuhl H."/>
            <person name="Dirks R.P."/>
            <person name="Guessner J."/>
            <person name="Wuertz S."/>
            <person name="Du K."/>
            <person name="Schartl M."/>
        </authorList>
    </citation>
    <scope>NUCLEOTIDE SEQUENCE</scope>
    <source>
        <strain evidence="9">STURGEONOMICS-FGT-2020</strain>
        <tissue evidence="9">Whole blood</tissue>
    </source>
</reference>
<evidence type="ECO:0000256" key="3">
    <source>
        <dbReference type="ARBA" id="ARBA00022737"/>
    </source>
</evidence>
<dbReference type="SMART" id="SM00179">
    <property type="entry name" value="EGF_CA"/>
    <property type="match status" value="1"/>
</dbReference>
<keyword evidence="2" id="KW-0732">Signal</keyword>
<comment type="caution">
    <text evidence="9">The sequence shown here is derived from an EMBL/GenBank/DDBJ whole genome shotgun (WGS) entry which is preliminary data.</text>
</comment>
<dbReference type="GO" id="GO:0005509">
    <property type="term" value="F:calcium ion binding"/>
    <property type="evidence" value="ECO:0007669"/>
    <property type="project" value="InterPro"/>
</dbReference>
<comment type="caution">
    <text evidence="5">Lacks conserved residue(s) required for the propagation of feature annotation.</text>
</comment>
<dbReference type="InterPro" id="IPR018097">
    <property type="entry name" value="EGF_Ca-bd_CS"/>
</dbReference>
<dbReference type="InterPro" id="IPR049883">
    <property type="entry name" value="NOTCH1_EGF-like"/>
</dbReference>
<evidence type="ECO:0000313" key="10">
    <source>
        <dbReference type="Proteomes" id="UP001230051"/>
    </source>
</evidence>
<evidence type="ECO:0000259" key="7">
    <source>
        <dbReference type="PROSITE" id="PS50026"/>
    </source>
</evidence>
<dbReference type="PROSITE" id="PS01186">
    <property type="entry name" value="EGF_2"/>
    <property type="match status" value="1"/>
</dbReference>
<evidence type="ECO:0000256" key="2">
    <source>
        <dbReference type="ARBA" id="ARBA00022729"/>
    </source>
</evidence>
<dbReference type="SMART" id="SM00181">
    <property type="entry name" value="EGF"/>
    <property type="match status" value="1"/>
</dbReference>
<keyword evidence="3" id="KW-0677">Repeat</keyword>